<comment type="caution">
    <text evidence="6">The sequence shown here is derived from an EMBL/GenBank/DDBJ whole genome shotgun (WGS) entry which is preliminary data.</text>
</comment>
<dbReference type="EMBL" id="DTKJ01000016">
    <property type="protein sequence ID" value="HGZ11040.1"/>
    <property type="molecule type" value="Genomic_DNA"/>
</dbReference>
<dbReference type="SMART" id="SM00448">
    <property type="entry name" value="REC"/>
    <property type="match status" value="1"/>
</dbReference>
<dbReference type="GO" id="GO:0043709">
    <property type="term" value="P:cell adhesion involved in single-species biofilm formation"/>
    <property type="evidence" value="ECO:0007669"/>
    <property type="project" value="TreeGrafter"/>
</dbReference>
<sequence length="321" mass="36095">MLVVEDHPATRQFLALHLKKAGYQVTPAQSGLEALEILEEHFHPLIITDWMMPGMDGLELCRSLRQGEWEGYVYVILLTARDSQEDIIRGLEAGADDYLTKPVNPLELLARLKTGPRILELEHTLKQRNQEIARLSVTDPLTGCYNRRYLNETLPQEIKRAWRYHRHLGVIMCDLDHFKHINDTFGHAVGDLVLQEFAAVLKNSVRENIDWLSRYGGEEFVIVLPETDLAGSYTVAERLRRLVADQVMVASAGGIKVTASFGVAPLQPQGGNPRQAAEALLREADRFLYQAKNAGRNLVSGPPLPSEIPEVWTVHPLLRSA</sequence>
<feature type="modified residue" description="4-aspartylphosphate" evidence="3">
    <location>
        <position position="49"/>
    </location>
</feature>
<dbReference type="AlphaFoldDB" id="A0A7C5EL62"/>
<accession>A0A7C5EL62</accession>
<dbReference type="Gene3D" id="6.10.250.690">
    <property type="match status" value="1"/>
</dbReference>
<dbReference type="SUPFAM" id="SSF55073">
    <property type="entry name" value="Nucleotide cyclase"/>
    <property type="match status" value="1"/>
</dbReference>
<dbReference type="EC" id="2.7.7.65" evidence="1"/>
<dbReference type="PANTHER" id="PTHR45138">
    <property type="entry name" value="REGULATORY COMPONENTS OF SENSORY TRANSDUCTION SYSTEM"/>
    <property type="match status" value="1"/>
</dbReference>
<dbReference type="InterPro" id="IPR011006">
    <property type="entry name" value="CheY-like_superfamily"/>
</dbReference>
<evidence type="ECO:0000256" key="3">
    <source>
        <dbReference type="PROSITE-ProRule" id="PRU00169"/>
    </source>
</evidence>
<dbReference type="Gene3D" id="3.40.50.2300">
    <property type="match status" value="1"/>
</dbReference>
<dbReference type="GO" id="GO:0005886">
    <property type="term" value="C:plasma membrane"/>
    <property type="evidence" value="ECO:0007669"/>
    <property type="project" value="TreeGrafter"/>
</dbReference>
<dbReference type="InterPro" id="IPR050469">
    <property type="entry name" value="Diguanylate_Cyclase"/>
</dbReference>
<comment type="catalytic activity">
    <reaction evidence="2">
        <text>2 GTP = 3',3'-c-di-GMP + 2 diphosphate</text>
        <dbReference type="Rhea" id="RHEA:24898"/>
        <dbReference type="ChEBI" id="CHEBI:33019"/>
        <dbReference type="ChEBI" id="CHEBI:37565"/>
        <dbReference type="ChEBI" id="CHEBI:58805"/>
        <dbReference type="EC" id="2.7.7.65"/>
    </reaction>
</comment>
<evidence type="ECO:0000256" key="2">
    <source>
        <dbReference type="ARBA" id="ARBA00034247"/>
    </source>
</evidence>
<keyword evidence="3" id="KW-0597">Phosphoprotein</keyword>
<dbReference type="GO" id="GO:0052621">
    <property type="term" value="F:diguanylate cyclase activity"/>
    <property type="evidence" value="ECO:0007669"/>
    <property type="project" value="UniProtKB-EC"/>
</dbReference>
<dbReference type="Pfam" id="PF00990">
    <property type="entry name" value="GGDEF"/>
    <property type="match status" value="1"/>
</dbReference>
<dbReference type="GO" id="GO:0000160">
    <property type="term" value="P:phosphorelay signal transduction system"/>
    <property type="evidence" value="ECO:0007669"/>
    <property type="project" value="InterPro"/>
</dbReference>
<name>A0A7C5EL62_9BACT</name>
<dbReference type="InterPro" id="IPR001789">
    <property type="entry name" value="Sig_transdc_resp-reg_receiver"/>
</dbReference>
<dbReference type="InterPro" id="IPR000160">
    <property type="entry name" value="GGDEF_dom"/>
</dbReference>
<evidence type="ECO:0000256" key="1">
    <source>
        <dbReference type="ARBA" id="ARBA00012528"/>
    </source>
</evidence>
<dbReference type="InterPro" id="IPR029787">
    <property type="entry name" value="Nucleotide_cyclase"/>
</dbReference>
<dbReference type="SUPFAM" id="SSF52172">
    <property type="entry name" value="CheY-like"/>
    <property type="match status" value="1"/>
</dbReference>
<dbReference type="Gene3D" id="3.30.70.270">
    <property type="match status" value="1"/>
</dbReference>
<dbReference type="PROSITE" id="PS50887">
    <property type="entry name" value="GGDEF"/>
    <property type="match status" value="1"/>
</dbReference>
<evidence type="ECO:0000259" key="5">
    <source>
        <dbReference type="PROSITE" id="PS50887"/>
    </source>
</evidence>
<dbReference type="PANTHER" id="PTHR45138:SF9">
    <property type="entry name" value="DIGUANYLATE CYCLASE DGCM-RELATED"/>
    <property type="match status" value="1"/>
</dbReference>
<feature type="domain" description="Response regulatory" evidence="4">
    <location>
        <begin position="1"/>
        <end position="116"/>
    </location>
</feature>
<evidence type="ECO:0000313" key="6">
    <source>
        <dbReference type="EMBL" id="HGZ11040.1"/>
    </source>
</evidence>
<reference evidence="6" key="1">
    <citation type="journal article" date="2020" name="mSystems">
        <title>Genome- and Community-Level Interaction Insights into Carbon Utilization and Element Cycling Functions of Hydrothermarchaeota in Hydrothermal Sediment.</title>
        <authorList>
            <person name="Zhou Z."/>
            <person name="Liu Y."/>
            <person name="Xu W."/>
            <person name="Pan J."/>
            <person name="Luo Z.H."/>
            <person name="Li M."/>
        </authorList>
    </citation>
    <scope>NUCLEOTIDE SEQUENCE [LARGE SCALE GENOMIC DNA]</scope>
    <source>
        <strain evidence="6">SpSt-853</strain>
    </source>
</reference>
<dbReference type="CDD" id="cd17574">
    <property type="entry name" value="REC_OmpR"/>
    <property type="match status" value="1"/>
</dbReference>
<dbReference type="GO" id="GO:1902201">
    <property type="term" value="P:negative regulation of bacterial-type flagellum-dependent cell motility"/>
    <property type="evidence" value="ECO:0007669"/>
    <property type="project" value="TreeGrafter"/>
</dbReference>
<dbReference type="Pfam" id="PF00072">
    <property type="entry name" value="Response_reg"/>
    <property type="match status" value="1"/>
</dbReference>
<dbReference type="CDD" id="cd01949">
    <property type="entry name" value="GGDEF"/>
    <property type="match status" value="1"/>
</dbReference>
<gene>
    <name evidence="6" type="ORF">ENW48_02325</name>
</gene>
<dbReference type="SMART" id="SM00267">
    <property type="entry name" value="GGDEF"/>
    <property type="match status" value="1"/>
</dbReference>
<feature type="domain" description="GGDEF" evidence="5">
    <location>
        <begin position="166"/>
        <end position="304"/>
    </location>
</feature>
<protein>
    <recommendedName>
        <fullName evidence="1">diguanylate cyclase</fullName>
        <ecNumber evidence="1">2.7.7.65</ecNumber>
    </recommendedName>
</protein>
<dbReference type="PROSITE" id="PS50110">
    <property type="entry name" value="RESPONSE_REGULATORY"/>
    <property type="match status" value="1"/>
</dbReference>
<organism evidence="6">
    <name type="scientific">Desulfobacca acetoxidans</name>
    <dbReference type="NCBI Taxonomy" id="60893"/>
    <lineage>
        <taxon>Bacteria</taxon>
        <taxon>Pseudomonadati</taxon>
        <taxon>Thermodesulfobacteriota</taxon>
        <taxon>Desulfobaccia</taxon>
        <taxon>Desulfobaccales</taxon>
        <taxon>Desulfobaccaceae</taxon>
        <taxon>Desulfobacca</taxon>
    </lineage>
</organism>
<dbReference type="FunFam" id="3.30.70.270:FF:000001">
    <property type="entry name" value="Diguanylate cyclase domain protein"/>
    <property type="match status" value="1"/>
</dbReference>
<proteinExistence type="predicted"/>
<dbReference type="InterPro" id="IPR043128">
    <property type="entry name" value="Rev_trsase/Diguanyl_cyclase"/>
</dbReference>
<dbReference type="NCBIfam" id="TIGR00254">
    <property type="entry name" value="GGDEF"/>
    <property type="match status" value="1"/>
</dbReference>
<evidence type="ECO:0000259" key="4">
    <source>
        <dbReference type="PROSITE" id="PS50110"/>
    </source>
</evidence>